<feature type="compositionally biased region" description="Basic and acidic residues" evidence="1">
    <location>
        <begin position="236"/>
        <end position="260"/>
    </location>
</feature>
<sequence length="346" mass="37423">MKRKVKFQEGGAVEEPSPRSRQLRERMDKMGREGRRVGLAERAREREMARRRAAAQREIDRLNPGQTAGEAERRAGRGVPERAPDFTTDERGTTRRGAATGREVVPSREQLPARPSASRALTEVVTPRQMPLGSPRAPVGGNLATIAATTGAALAEPLVNYGREFAERRGAEADARREANLQAFRAQEQAPPADGPAAGSMQSAPSAPRPAPRPAARPAPARPRVREMTADELNEMELRRIRAERQMMEDELRRTRREEPEGGSGNIGAASARERGEQVGPPGQYNMKKGGKVPAPKAVVKKKAGGMIAKPKAAPAKMKKGGAVAKPKGKPMPFKKGGAIKMKGRK</sequence>
<evidence type="ECO:0000313" key="2">
    <source>
        <dbReference type="EMBL" id="CAB5224425.1"/>
    </source>
</evidence>
<name>A0A6J7X2N5_9CAUD</name>
<organism evidence="2">
    <name type="scientific">uncultured Caudovirales phage</name>
    <dbReference type="NCBI Taxonomy" id="2100421"/>
    <lineage>
        <taxon>Viruses</taxon>
        <taxon>Duplodnaviria</taxon>
        <taxon>Heunggongvirae</taxon>
        <taxon>Uroviricota</taxon>
        <taxon>Caudoviricetes</taxon>
        <taxon>Peduoviridae</taxon>
        <taxon>Maltschvirus</taxon>
        <taxon>Maltschvirus maltsch</taxon>
    </lineage>
</organism>
<evidence type="ECO:0000256" key="1">
    <source>
        <dbReference type="SAM" id="MobiDB-lite"/>
    </source>
</evidence>
<proteinExistence type="predicted"/>
<feature type="compositionally biased region" description="Basic and acidic residues" evidence="1">
    <location>
        <begin position="70"/>
        <end position="93"/>
    </location>
</feature>
<protein>
    <submittedName>
        <fullName evidence="2">Uncharacterized protein</fullName>
    </submittedName>
</protein>
<gene>
    <name evidence="2" type="ORF">UFOVP735_75</name>
</gene>
<feature type="compositionally biased region" description="Basic and acidic residues" evidence="1">
    <location>
        <begin position="168"/>
        <end position="179"/>
    </location>
</feature>
<reference evidence="2" key="1">
    <citation type="submission" date="2020-05" db="EMBL/GenBank/DDBJ databases">
        <authorList>
            <person name="Chiriac C."/>
            <person name="Salcher M."/>
            <person name="Ghai R."/>
            <person name="Kavagutti S V."/>
        </authorList>
    </citation>
    <scope>NUCLEOTIDE SEQUENCE</scope>
</reference>
<feature type="region of interest" description="Disordered" evidence="1">
    <location>
        <begin position="168"/>
        <end position="346"/>
    </location>
</feature>
<dbReference type="EMBL" id="LR798334">
    <property type="protein sequence ID" value="CAB5224425.1"/>
    <property type="molecule type" value="Genomic_DNA"/>
</dbReference>
<feature type="compositionally biased region" description="Basic and acidic residues" evidence="1">
    <location>
        <begin position="16"/>
        <end position="61"/>
    </location>
</feature>
<feature type="compositionally biased region" description="Low complexity" evidence="1">
    <location>
        <begin position="305"/>
        <end position="337"/>
    </location>
</feature>
<feature type="compositionally biased region" description="Pro residues" evidence="1">
    <location>
        <begin position="207"/>
        <end position="221"/>
    </location>
</feature>
<feature type="region of interest" description="Disordered" evidence="1">
    <location>
        <begin position="1"/>
        <end position="139"/>
    </location>
</feature>
<accession>A0A6J7X2N5</accession>